<evidence type="ECO:0000256" key="1">
    <source>
        <dbReference type="SAM" id="MobiDB-lite"/>
    </source>
</evidence>
<comment type="caution">
    <text evidence="3">The sequence shown here is derived from an EMBL/GenBank/DDBJ whole genome shotgun (WGS) entry which is preliminary data.</text>
</comment>
<keyword evidence="2" id="KW-0812">Transmembrane</keyword>
<dbReference type="AlphaFoldDB" id="W9CDJ9"/>
<evidence type="ECO:0000313" key="4">
    <source>
        <dbReference type="Proteomes" id="UP000019487"/>
    </source>
</evidence>
<gene>
    <name evidence="3" type="ORF">SBOR_6742</name>
</gene>
<dbReference type="OrthoDB" id="3558104at2759"/>
<dbReference type="EMBL" id="AYSA01000353">
    <property type="protein sequence ID" value="ESZ92879.1"/>
    <property type="molecule type" value="Genomic_DNA"/>
</dbReference>
<name>W9CDJ9_SCLBF</name>
<feature type="region of interest" description="Disordered" evidence="1">
    <location>
        <begin position="39"/>
        <end position="68"/>
    </location>
</feature>
<feature type="region of interest" description="Disordered" evidence="1">
    <location>
        <begin position="147"/>
        <end position="176"/>
    </location>
</feature>
<accession>W9CDJ9</accession>
<proteinExistence type="predicted"/>
<keyword evidence="4" id="KW-1185">Reference proteome</keyword>
<keyword evidence="2" id="KW-0472">Membrane</keyword>
<dbReference type="Proteomes" id="UP000019487">
    <property type="component" value="Unassembled WGS sequence"/>
</dbReference>
<feature type="transmembrane region" description="Helical" evidence="2">
    <location>
        <begin position="87"/>
        <end position="111"/>
    </location>
</feature>
<feature type="compositionally biased region" description="Low complexity" evidence="1">
    <location>
        <begin position="46"/>
        <end position="68"/>
    </location>
</feature>
<evidence type="ECO:0000256" key="2">
    <source>
        <dbReference type="SAM" id="Phobius"/>
    </source>
</evidence>
<organism evidence="3 4">
    <name type="scientific">Sclerotinia borealis (strain F-4128)</name>
    <dbReference type="NCBI Taxonomy" id="1432307"/>
    <lineage>
        <taxon>Eukaryota</taxon>
        <taxon>Fungi</taxon>
        <taxon>Dikarya</taxon>
        <taxon>Ascomycota</taxon>
        <taxon>Pezizomycotina</taxon>
        <taxon>Leotiomycetes</taxon>
        <taxon>Helotiales</taxon>
        <taxon>Sclerotiniaceae</taxon>
        <taxon>Sclerotinia</taxon>
    </lineage>
</organism>
<dbReference type="HOGENOM" id="CLU_1526043_0_0_1"/>
<reference evidence="3 4" key="1">
    <citation type="journal article" date="2014" name="Genome Announc.">
        <title>Draft genome sequence of Sclerotinia borealis, a psychrophilic plant pathogenic fungus.</title>
        <authorList>
            <person name="Mardanov A.V."/>
            <person name="Beletsky A.V."/>
            <person name="Kadnikov V.V."/>
            <person name="Ignatov A.N."/>
            <person name="Ravin N.V."/>
        </authorList>
    </citation>
    <scope>NUCLEOTIDE SEQUENCE [LARGE SCALE GENOMIC DNA]</scope>
    <source>
        <strain evidence="4">F-4157</strain>
    </source>
</reference>
<keyword evidence="2" id="KW-1133">Transmembrane helix</keyword>
<sequence length="176" mass="18116">MPVLIFVAPLETPSSVLASTTTSSDLSATTSINWQTIALSPASGPQSTPTHSVTSTSSSGPTSTASQATITLSSDNKVTSSDTGSHIGAIIGGLVGGIALIACISFGIWLLRRHGKKHNQLPTTKPSSPSDNVKDPIYHVHELMEKSGNTPELGGDMIMAEADSPGIDRPPAELEA</sequence>
<protein>
    <submittedName>
        <fullName evidence="3">Uncharacterized protein</fullName>
    </submittedName>
</protein>
<evidence type="ECO:0000313" key="3">
    <source>
        <dbReference type="EMBL" id="ESZ92879.1"/>
    </source>
</evidence>